<accession>A0A9J6S464</accession>
<protein>
    <submittedName>
        <fullName evidence="1">BREX-3 system P-loop-containing protein BrxF</fullName>
    </submittedName>
</protein>
<gene>
    <name evidence="1" type="primary">brxF</name>
    <name evidence="1" type="ORF">GJJ18_21635</name>
</gene>
<sequence length="169" mass="19273">MMAHDSVSNIKDIIINNVKDALAEAEFRSYKLILVVLETKVRLSLIPELKNSGIEFLNVSKLLSQRLVCLSVKERIRRLESEFASIVDEGQEKMWLANLNLLFDPSLNIDPIILLKWLSKSRTVVAIWPGKIYGTSLVYAEPGFEDYRSYSLQELNDIQIVNLYSGVVK</sequence>
<dbReference type="InterPro" id="IPR048067">
    <property type="entry name" value="BREX_3_BrxF"/>
</dbReference>
<dbReference type="NCBIfam" id="NF033453">
    <property type="entry name" value="BREX_3_BrxF"/>
    <property type="match status" value="1"/>
</dbReference>
<name>A0A9J6S464_KLEPN</name>
<reference evidence="1" key="1">
    <citation type="submission" date="2019-10" db="EMBL/GenBank/DDBJ databases">
        <title>Molecular typing, antibiotic resistance determination and virulence profiling for 36 multidrug-resistant clinical Klebsiella pneumoniae isolates using second- and third-generation sequencing.</title>
        <authorList>
            <person name="Shelenkov A."/>
            <person name="Mikhaylova Y."/>
            <person name="Yanushevich Y."/>
            <person name="Samoilov A."/>
            <person name="Petrova L."/>
            <person name="Fomina V."/>
            <person name="Gusarov V."/>
            <person name="Zamyatin M."/>
            <person name="Shagin D."/>
        </authorList>
    </citation>
    <scope>NUCLEOTIDE SEQUENCE [LARGE SCALE GENOMIC DNA]</scope>
    <source>
        <strain evidence="1">CriePir115</strain>
    </source>
</reference>
<comment type="caution">
    <text evidence="1">The sequence shown here is derived from an EMBL/GenBank/DDBJ whole genome shotgun (WGS) entry which is preliminary data.</text>
</comment>
<proteinExistence type="predicted"/>
<dbReference type="AlphaFoldDB" id="A0A9J6S464"/>
<organism evidence="1">
    <name type="scientific">Klebsiella pneumoniae</name>
    <dbReference type="NCBI Taxonomy" id="573"/>
    <lineage>
        <taxon>Bacteria</taxon>
        <taxon>Pseudomonadati</taxon>
        <taxon>Pseudomonadota</taxon>
        <taxon>Gammaproteobacteria</taxon>
        <taxon>Enterobacterales</taxon>
        <taxon>Enterobacteriaceae</taxon>
        <taxon>Klebsiella/Raoultella group</taxon>
        <taxon>Klebsiella</taxon>
        <taxon>Klebsiella pneumoniae complex</taxon>
    </lineage>
</organism>
<dbReference type="EMBL" id="WJWF01000025">
    <property type="protein sequence ID" value="MRL38036.1"/>
    <property type="molecule type" value="Genomic_DNA"/>
</dbReference>
<evidence type="ECO:0000313" key="1">
    <source>
        <dbReference type="EMBL" id="MRL38036.1"/>
    </source>
</evidence>